<feature type="compositionally biased region" description="Low complexity" evidence="5">
    <location>
        <begin position="313"/>
        <end position="327"/>
    </location>
</feature>
<dbReference type="InterPro" id="IPR039722">
    <property type="entry name" value="Upf3"/>
</dbReference>
<dbReference type="PANTHER" id="PTHR13112:SF0">
    <property type="entry name" value="FI21285P1"/>
    <property type="match status" value="1"/>
</dbReference>
<feature type="compositionally biased region" description="Basic and acidic residues" evidence="5">
    <location>
        <begin position="284"/>
        <end position="293"/>
    </location>
</feature>
<evidence type="ECO:0000256" key="2">
    <source>
        <dbReference type="ARBA" id="ARBA00005991"/>
    </source>
</evidence>
<evidence type="ECO:0000256" key="1">
    <source>
        <dbReference type="ARBA" id="ARBA00004123"/>
    </source>
</evidence>
<keyword evidence="4" id="KW-0539">Nucleus</keyword>
<dbReference type="GeneID" id="95988839"/>
<feature type="compositionally biased region" description="Low complexity" evidence="5">
    <location>
        <begin position="148"/>
        <end position="170"/>
    </location>
</feature>
<evidence type="ECO:0000256" key="5">
    <source>
        <dbReference type="SAM" id="MobiDB-lite"/>
    </source>
</evidence>
<dbReference type="CDD" id="cd12455">
    <property type="entry name" value="RRM_like_Smg4_UPF3"/>
    <property type="match status" value="1"/>
</dbReference>
<feature type="region of interest" description="Disordered" evidence="5">
    <location>
        <begin position="139"/>
        <end position="395"/>
    </location>
</feature>
<reference evidence="7 8" key="1">
    <citation type="submission" date="2023-08" db="EMBL/GenBank/DDBJ databases">
        <title>Annotated Genome Sequence of Vanrija albida AlHP1.</title>
        <authorList>
            <person name="Herzog R."/>
        </authorList>
    </citation>
    <scope>NUCLEOTIDE SEQUENCE [LARGE SCALE GENOMIC DNA]</scope>
    <source>
        <strain evidence="7 8">AlHP1</strain>
    </source>
</reference>
<feature type="compositionally biased region" description="Low complexity" evidence="5">
    <location>
        <begin position="271"/>
        <end position="280"/>
    </location>
</feature>
<feature type="compositionally biased region" description="Low complexity" evidence="5">
    <location>
        <begin position="189"/>
        <end position="200"/>
    </location>
</feature>
<feature type="domain" description="UPF3" evidence="6">
    <location>
        <begin position="13"/>
        <end position="166"/>
    </location>
</feature>
<gene>
    <name evidence="7" type="ORF">Q8F55_007796</name>
</gene>
<name>A0ABR3PVK6_9TREE</name>
<evidence type="ECO:0000256" key="3">
    <source>
        <dbReference type="ARBA" id="ARBA00023161"/>
    </source>
</evidence>
<keyword evidence="8" id="KW-1185">Reference proteome</keyword>
<dbReference type="Gene3D" id="3.30.70.330">
    <property type="match status" value="1"/>
</dbReference>
<dbReference type="InterPro" id="IPR005120">
    <property type="entry name" value="UPF3_dom"/>
</dbReference>
<comment type="caution">
    <text evidence="7">The sequence shown here is derived from an EMBL/GenBank/DDBJ whole genome shotgun (WGS) entry which is preliminary data.</text>
</comment>
<keyword evidence="3" id="KW-0866">Nonsense-mediated mRNA decay</keyword>
<comment type="similarity">
    <text evidence="2">Belongs to the RENT3 family.</text>
</comment>
<accession>A0ABR3PVK6</accession>
<dbReference type="Proteomes" id="UP001565368">
    <property type="component" value="Unassembled WGS sequence"/>
</dbReference>
<dbReference type="InterPro" id="IPR012677">
    <property type="entry name" value="Nucleotide-bd_a/b_plait_sf"/>
</dbReference>
<dbReference type="RefSeq" id="XP_069206057.1">
    <property type="nucleotide sequence ID" value="XM_069356216.1"/>
</dbReference>
<proteinExistence type="inferred from homology"/>
<dbReference type="EMBL" id="JBBXJM010000006">
    <property type="protein sequence ID" value="KAL1406113.1"/>
    <property type="molecule type" value="Genomic_DNA"/>
</dbReference>
<evidence type="ECO:0000313" key="8">
    <source>
        <dbReference type="Proteomes" id="UP001565368"/>
    </source>
</evidence>
<dbReference type="SUPFAM" id="SSF54928">
    <property type="entry name" value="RNA-binding domain, RBD"/>
    <property type="match status" value="1"/>
</dbReference>
<feature type="compositionally biased region" description="Basic and acidic residues" evidence="5">
    <location>
        <begin position="201"/>
        <end position="210"/>
    </location>
</feature>
<dbReference type="InterPro" id="IPR035979">
    <property type="entry name" value="RBD_domain_sf"/>
</dbReference>
<feature type="compositionally biased region" description="Gly residues" evidence="5">
    <location>
        <begin position="351"/>
        <end position="386"/>
    </location>
</feature>
<evidence type="ECO:0000259" key="6">
    <source>
        <dbReference type="Pfam" id="PF03467"/>
    </source>
</evidence>
<evidence type="ECO:0000256" key="4">
    <source>
        <dbReference type="ARBA" id="ARBA00023242"/>
    </source>
</evidence>
<organism evidence="7 8">
    <name type="scientific">Vanrija albida</name>
    <dbReference type="NCBI Taxonomy" id="181172"/>
    <lineage>
        <taxon>Eukaryota</taxon>
        <taxon>Fungi</taxon>
        <taxon>Dikarya</taxon>
        <taxon>Basidiomycota</taxon>
        <taxon>Agaricomycotina</taxon>
        <taxon>Tremellomycetes</taxon>
        <taxon>Trichosporonales</taxon>
        <taxon>Trichosporonaceae</taxon>
        <taxon>Vanrija</taxon>
    </lineage>
</organism>
<dbReference type="Pfam" id="PF03467">
    <property type="entry name" value="Smg4_UPF3"/>
    <property type="match status" value="1"/>
</dbReference>
<dbReference type="PANTHER" id="PTHR13112">
    <property type="entry name" value="UPF3 REGULATOR OF NONSENSE TRANSCRIPTS-LIKE PROTEIN"/>
    <property type="match status" value="1"/>
</dbReference>
<protein>
    <recommendedName>
        <fullName evidence="6">UPF3 domain-containing protein</fullName>
    </recommendedName>
</protein>
<feature type="compositionally biased region" description="Basic residues" evidence="5">
    <location>
        <begin position="294"/>
        <end position="303"/>
    </location>
</feature>
<feature type="compositionally biased region" description="Basic residues" evidence="5">
    <location>
        <begin position="171"/>
        <end position="180"/>
    </location>
</feature>
<evidence type="ECO:0000313" key="7">
    <source>
        <dbReference type="EMBL" id="KAL1406113.1"/>
    </source>
</evidence>
<comment type="subcellular location">
    <subcellularLocation>
        <location evidence="1">Nucleus</location>
    </subcellularLocation>
</comment>
<sequence length="395" mass="39941">MPRNRGDKAPAARLKLVVRRLPPTLPADVFWKAVAPYVEGKAQWTRYVPGRPGDAYGQHPVHSRAYALMADVDSLVAFHTGFDGHLFRSKAGDEYQAVVEFAPVEKTPFKTKPKKDERQGTIEKDPDYVSFLESLEARANEPAPVVETSTPAAQPTTTPLLDALRAAASKSKSKSKKKGKDKGEKGEGAKAAALAAISEAASKRAPRDKTGGVIMVAGKGREVLIAPADDTSADSKRSGAGAGSANANGKEGKEGKDKKKKPKGKKKEPGEAGAAAAGEGEAAEGEKKDGEKKSRARGNRGRNRKDGEGGGAADAAGAGAGAPAAGAAGAGAEGSAPKPRKERPPREEKSGGGGGGGGGGGRNRGRGRGGGGGGGDGGASAGGGGIAASEARIDM</sequence>